<dbReference type="AlphaFoldDB" id="A0AAW2HD62"/>
<dbReference type="CDD" id="cd17358">
    <property type="entry name" value="MFS_GLUT6_8_Class3_like"/>
    <property type="match status" value="1"/>
</dbReference>
<comment type="caution">
    <text evidence="10">The sequence shown here is derived from an EMBL/GenBank/DDBJ whole genome shotgun (WGS) entry which is preliminary data.</text>
</comment>
<organism evidence="10">
    <name type="scientific">Menopon gallinae</name>
    <name type="common">poultry shaft louse</name>
    <dbReference type="NCBI Taxonomy" id="328185"/>
    <lineage>
        <taxon>Eukaryota</taxon>
        <taxon>Metazoa</taxon>
        <taxon>Ecdysozoa</taxon>
        <taxon>Arthropoda</taxon>
        <taxon>Hexapoda</taxon>
        <taxon>Insecta</taxon>
        <taxon>Pterygota</taxon>
        <taxon>Neoptera</taxon>
        <taxon>Paraneoptera</taxon>
        <taxon>Psocodea</taxon>
        <taxon>Troctomorpha</taxon>
        <taxon>Phthiraptera</taxon>
        <taxon>Amblycera</taxon>
        <taxon>Menoponidae</taxon>
        <taxon>Menopon</taxon>
    </lineage>
</organism>
<feature type="transmembrane region" description="Helical" evidence="8">
    <location>
        <begin position="158"/>
        <end position="176"/>
    </location>
</feature>
<keyword evidence="7 8" id="KW-0472">Membrane</keyword>
<feature type="transmembrane region" description="Helical" evidence="8">
    <location>
        <begin position="99"/>
        <end position="117"/>
    </location>
</feature>
<proteinExistence type="predicted"/>
<evidence type="ECO:0000259" key="9">
    <source>
        <dbReference type="PROSITE" id="PS50850"/>
    </source>
</evidence>
<feature type="transmembrane region" description="Helical" evidence="8">
    <location>
        <begin position="305"/>
        <end position="326"/>
    </location>
</feature>
<feature type="domain" description="Major facilitator superfamily (MFS) profile" evidence="9">
    <location>
        <begin position="20"/>
        <end position="461"/>
    </location>
</feature>
<evidence type="ECO:0000256" key="1">
    <source>
        <dbReference type="ARBA" id="ARBA00004651"/>
    </source>
</evidence>
<dbReference type="InterPro" id="IPR020846">
    <property type="entry name" value="MFS_dom"/>
</dbReference>
<evidence type="ECO:0000256" key="2">
    <source>
        <dbReference type="ARBA" id="ARBA00022448"/>
    </source>
</evidence>
<dbReference type="PANTHER" id="PTHR48021">
    <property type="match status" value="1"/>
</dbReference>
<evidence type="ECO:0000256" key="4">
    <source>
        <dbReference type="ARBA" id="ARBA00022597"/>
    </source>
</evidence>
<dbReference type="PANTHER" id="PTHR48021:SF1">
    <property type="entry name" value="GH07001P-RELATED"/>
    <property type="match status" value="1"/>
</dbReference>
<comment type="subcellular location">
    <subcellularLocation>
        <location evidence="1">Cell membrane</location>
        <topology evidence="1">Multi-pass membrane protein</topology>
    </subcellularLocation>
</comment>
<keyword evidence="6 8" id="KW-1133">Transmembrane helix</keyword>
<dbReference type="Pfam" id="PF00083">
    <property type="entry name" value="Sugar_tr"/>
    <property type="match status" value="1"/>
</dbReference>
<sequence length="514" mass="55705">MAAETGEQTARGNPVPQYMLCFIVNIISFSYGMTVGWLSPMQPLLQANYTNTNDSSPLGVEAEPLSYEEVSWISGSFCIGGILATPLYGYFANAFGRKMTAILSAVPFFLAFGLKLVANSPLIIFAARFIAGLGGGGVCLIVPMYIGETSEDHIRGVLGSYFNLFLCFGILFSFIIGSYTGYFILGIVGVSFPILFMVFCMWLPETPVYSLTKNRTDAAMNALKKLRGNHKGLIEAELEKLAASVRENAQNKGMSMKDMINDKATLKGLIIGGVCMTVQQCSGVSPILNYTVAIFDASGSKLSPNLAAIIVGALQLVGALVATIFMDRLGRKFLLLVSSVGMSFSLIPIAVFFKLKFSGFDPEVLATFGWVPVTSLAIYIIVYAVGFGPVPWVLCSELFKTEAKSPATSFCVFLVWAEAFILLKFFSKLSDLVGIDMCFGLFALCCALGAAFTCFYIPETKGKSLEHILWQLGDRKTPSNLGNIPIPMVNFGGSKADLNKAELQSENKTDERLQ</sequence>
<dbReference type="InterPro" id="IPR005828">
    <property type="entry name" value="MFS_sugar_transport-like"/>
</dbReference>
<feature type="transmembrane region" description="Helical" evidence="8">
    <location>
        <begin position="432"/>
        <end position="457"/>
    </location>
</feature>
<feature type="transmembrane region" description="Helical" evidence="8">
    <location>
        <begin position="18"/>
        <end position="38"/>
    </location>
</feature>
<evidence type="ECO:0000256" key="3">
    <source>
        <dbReference type="ARBA" id="ARBA00022475"/>
    </source>
</evidence>
<keyword evidence="5 8" id="KW-0812">Transmembrane</keyword>
<feature type="transmembrane region" description="Helical" evidence="8">
    <location>
        <begin position="373"/>
        <end position="395"/>
    </location>
</feature>
<name>A0AAW2HD62_9NEOP</name>
<evidence type="ECO:0000313" key="10">
    <source>
        <dbReference type="EMBL" id="KAL0267621.1"/>
    </source>
</evidence>
<dbReference type="SUPFAM" id="SSF103473">
    <property type="entry name" value="MFS general substrate transporter"/>
    <property type="match status" value="1"/>
</dbReference>
<evidence type="ECO:0000256" key="6">
    <source>
        <dbReference type="ARBA" id="ARBA00022989"/>
    </source>
</evidence>
<keyword evidence="2" id="KW-0813">Transport</keyword>
<dbReference type="PROSITE" id="PS50850">
    <property type="entry name" value="MFS"/>
    <property type="match status" value="1"/>
</dbReference>
<feature type="transmembrane region" description="Helical" evidence="8">
    <location>
        <begin position="264"/>
        <end position="285"/>
    </location>
</feature>
<dbReference type="GO" id="GO:0005886">
    <property type="term" value="C:plasma membrane"/>
    <property type="evidence" value="ECO:0007669"/>
    <property type="project" value="UniProtKB-SubCell"/>
</dbReference>
<dbReference type="InterPro" id="IPR005829">
    <property type="entry name" value="Sugar_transporter_CS"/>
</dbReference>
<reference evidence="10" key="1">
    <citation type="journal article" date="2024" name="Gigascience">
        <title>Chromosome-level genome of the poultry shaft louse Menopon gallinae provides insight into the host-switching and adaptive evolution of parasitic lice.</title>
        <authorList>
            <person name="Xu Y."/>
            <person name="Ma L."/>
            <person name="Liu S."/>
            <person name="Liang Y."/>
            <person name="Liu Q."/>
            <person name="He Z."/>
            <person name="Tian L."/>
            <person name="Duan Y."/>
            <person name="Cai W."/>
            <person name="Li H."/>
            <person name="Song F."/>
        </authorList>
    </citation>
    <scope>NUCLEOTIDE SEQUENCE</scope>
    <source>
        <strain evidence="10">Cailab_2023a</strain>
    </source>
</reference>
<keyword evidence="3" id="KW-1003">Cell membrane</keyword>
<evidence type="ECO:0000256" key="8">
    <source>
        <dbReference type="SAM" id="Phobius"/>
    </source>
</evidence>
<dbReference type="InterPro" id="IPR036259">
    <property type="entry name" value="MFS_trans_sf"/>
</dbReference>
<dbReference type="InterPro" id="IPR044775">
    <property type="entry name" value="MFS_ERD6/Tret1-like"/>
</dbReference>
<accession>A0AAW2HD62</accession>
<feature type="transmembrane region" description="Helical" evidence="8">
    <location>
        <begin position="333"/>
        <end position="353"/>
    </location>
</feature>
<dbReference type="FunFam" id="1.20.1250.20:FF:000218">
    <property type="entry name" value="facilitated trehalose transporter Tret1"/>
    <property type="match status" value="1"/>
</dbReference>
<keyword evidence="4" id="KW-0762">Sugar transport</keyword>
<gene>
    <name evidence="10" type="ORF">PYX00_009837</name>
</gene>
<dbReference type="GO" id="GO:0051119">
    <property type="term" value="F:sugar transmembrane transporter activity"/>
    <property type="evidence" value="ECO:0007669"/>
    <property type="project" value="InterPro"/>
</dbReference>
<evidence type="ECO:0000256" key="5">
    <source>
        <dbReference type="ARBA" id="ARBA00022692"/>
    </source>
</evidence>
<dbReference type="PROSITE" id="PS00217">
    <property type="entry name" value="SUGAR_TRANSPORT_2"/>
    <property type="match status" value="1"/>
</dbReference>
<feature type="transmembrane region" description="Helical" evidence="8">
    <location>
        <begin position="407"/>
        <end position="426"/>
    </location>
</feature>
<feature type="transmembrane region" description="Helical" evidence="8">
    <location>
        <begin position="72"/>
        <end position="92"/>
    </location>
</feature>
<dbReference type="PRINTS" id="PR00171">
    <property type="entry name" value="SUGRTRNSPORT"/>
</dbReference>
<protein>
    <recommendedName>
        <fullName evidence="9">Major facilitator superfamily (MFS) profile domain-containing protein</fullName>
    </recommendedName>
</protein>
<evidence type="ECO:0000256" key="7">
    <source>
        <dbReference type="ARBA" id="ARBA00023136"/>
    </source>
</evidence>
<feature type="transmembrane region" description="Helical" evidence="8">
    <location>
        <begin position="123"/>
        <end position="146"/>
    </location>
</feature>
<dbReference type="InterPro" id="IPR050549">
    <property type="entry name" value="MFS_Trehalose_Transporter"/>
</dbReference>
<dbReference type="Gene3D" id="1.20.1250.20">
    <property type="entry name" value="MFS general substrate transporter like domains"/>
    <property type="match status" value="1"/>
</dbReference>
<dbReference type="InterPro" id="IPR003663">
    <property type="entry name" value="Sugar/inositol_transpt"/>
</dbReference>
<feature type="transmembrane region" description="Helical" evidence="8">
    <location>
        <begin position="182"/>
        <end position="203"/>
    </location>
</feature>
<dbReference type="EMBL" id="JARGDH010000005">
    <property type="protein sequence ID" value="KAL0267621.1"/>
    <property type="molecule type" value="Genomic_DNA"/>
</dbReference>